<dbReference type="Pfam" id="PF08478">
    <property type="entry name" value="POTRA_1"/>
    <property type="match status" value="1"/>
</dbReference>
<evidence type="ECO:0000256" key="4">
    <source>
        <dbReference type="ARBA" id="ARBA00022692"/>
    </source>
</evidence>
<comment type="subcellular location">
    <subcellularLocation>
        <location evidence="1">Membrane</location>
    </subcellularLocation>
</comment>
<dbReference type="EMBL" id="JACHBS010000001">
    <property type="protein sequence ID" value="MBB5616837.1"/>
    <property type="molecule type" value="Genomic_DNA"/>
</dbReference>
<dbReference type="GO" id="GO:0005886">
    <property type="term" value="C:plasma membrane"/>
    <property type="evidence" value="ECO:0007669"/>
    <property type="project" value="TreeGrafter"/>
</dbReference>
<keyword evidence="10" id="KW-1185">Reference proteome</keyword>
<sequence length="236" mass="25110">MRRFTRRSRRRRQVVAAAVATSLLLVGGVAVVTLSPLMALDTVQVIGTERLDAAEVAGSLDGHLGTPLALLDETGIRDDLAAFPLIRSYTTEVVPPHTLVVRVIERVPIAVVERGAVVELVDAAGVVVERVPERPEGIPLIAPASADVDSLAFESVAAVLTALPADLRARVDVITASTRDDVAFSMTGAGHRVVWGSAERSALKARVLAAAIETTDQSRAWEYDVSAPETLVVRRL</sequence>
<keyword evidence="2" id="KW-1003">Cell membrane</keyword>
<protein>
    <submittedName>
        <fullName evidence="9">Cell division protein FtsQ</fullName>
    </submittedName>
</protein>
<dbReference type="GO" id="GO:0051301">
    <property type="term" value="P:cell division"/>
    <property type="evidence" value="ECO:0007669"/>
    <property type="project" value="UniProtKB-KW"/>
</dbReference>
<evidence type="ECO:0000256" key="5">
    <source>
        <dbReference type="ARBA" id="ARBA00022989"/>
    </source>
</evidence>
<keyword evidence="5" id="KW-1133">Transmembrane helix</keyword>
<proteinExistence type="predicted"/>
<reference evidence="9 10" key="1">
    <citation type="submission" date="2020-08" db="EMBL/GenBank/DDBJ databases">
        <title>Sequencing the genomes of 1000 actinobacteria strains.</title>
        <authorList>
            <person name="Klenk H.-P."/>
        </authorList>
    </citation>
    <scope>NUCLEOTIDE SEQUENCE [LARGE SCALE GENOMIC DNA]</scope>
    <source>
        <strain evidence="9 10">DSM 23889</strain>
    </source>
</reference>
<gene>
    <name evidence="9" type="ORF">BJ959_000333</name>
</gene>
<evidence type="ECO:0000256" key="6">
    <source>
        <dbReference type="ARBA" id="ARBA00023136"/>
    </source>
</evidence>
<dbReference type="InterPro" id="IPR050487">
    <property type="entry name" value="FtsQ_DivIB"/>
</dbReference>
<feature type="domain" description="POTRA" evidence="8">
    <location>
        <begin position="38"/>
        <end position="106"/>
    </location>
</feature>
<accession>A0A840XIY9</accession>
<dbReference type="RefSeq" id="WP_207948962.1">
    <property type="nucleotide sequence ID" value="NZ_BAAANZ010000001.1"/>
</dbReference>
<dbReference type="PROSITE" id="PS51779">
    <property type="entry name" value="POTRA"/>
    <property type="match status" value="1"/>
</dbReference>
<dbReference type="PANTHER" id="PTHR37820:SF1">
    <property type="entry name" value="CELL DIVISION PROTEIN FTSQ"/>
    <property type="match status" value="1"/>
</dbReference>
<evidence type="ECO:0000256" key="1">
    <source>
        <dbReference type="ARBA" id="ARBA00004370"/>
    </source>
</evidence>
<evidence type="ECO:0000313" key="9">
    <source>
        <dbReference type="EMBL" id="MBB5616837.1"/>
    </source>
</evidence>
<evidence type="ECO:0000256" key="7">
    <source>
        <dbReference type="ARBA" id="ARBA00023306"/>
    </source>
</evidence>
<dbReference type="InterPro" id="IPR013685">
    <property type="entry name" value="POTRA_FtsQ_type"/>
</dbReference>
<dbReference type="InterPro" id="IPR005548">
    <property type="entry name" value="Cell_div_FtsQ/DivIB_C"/>
</dbReference>
<evidence type="ECO:0000256" key="2">
    <source>
        <dbReference type="ARBA" id="ARBA00022475"/>
    </source>
</evidence>
<dbReference type="AlphaFoldDB" id="A0A840XIY9"/>
<comment type="caution">
    <text evidence="9">The sequence shown here is derived from an EMBL/GenBank/DDBJ whole genome shotgun (WGS) entry which is preliminary data.</text>
</comment>
<dbReference type="PANTHER" id="PTHR37820">
    <property type="entry name" value="CELL DIVISION PROTEIN DIVIB"/>
    <property type="match status" value="1"/>
</dbReference>
<evidence type="ECO:0000256" key="3">
    <source>
        <dbReference type="ARBA" id="ARBA00022618"/>
    </source>
</evidence>
<dbReference type="InterPro" id="IPR034746">
    <property type="entry name" value="POTRA"/>
</dbReference>
<evidence type="ECO:0000259" key="8">
    <source>
        <dbReference type="PROSITE" id="PS51779"/>
    </source>
</evidence>
<keyword evidence="7" id="KW-0131">Cell cycle</keyword>
<dbReference type="Pfam" id="PF03799">
    <property type="entry name" value="FtsQ_DivIB_C"/>
    <property type="match status" value="1"/>
</dbReference>
<keyword evidence="4" id="KW-0812">Transmembrane</keyword>
<dbReference type="Gene3D" id="3.10.20.310">
    <property type="entry name" value="membrane protein fhac"/>
    <property type="match status" value="1"/>
</dbReference>
<dbReference type="Proteomes" id="UP000552883">
    <property type="component" value="Unassembled WGS sequence"/>
</dbReference>
<name>A0A840XIY9_9MICO</name>
<organism evidence="9 10">
    <name type="scientific">Microcella frigidaquae</name>
    <dbReference type="NCBI Taxonomy" id="424758"/>
    <lineage>
        <taxon>Bacteria</taxon>
        <taxon>Bacillati</taxon>
        <taxon>Actinomycetota</taxon>
        <taxon>Actinomycetes</taxon>
        <taxon>Micrococcales</taxon>
        <taxon>Microbacteriaceae</taxon>
        <taxon>Microcella</taxon>
    </lineage>
</organism>
<keyword evidence="3 9" id="KW-0132">Cell division</keyword>
<evidence type="ECO:0000313" key="10">
    <source>
        <dbReference type="Proteomes" id="UP000552883"/>
    </source>
</evidence>
<keyword evidence="6" id="KW-0472">Membrane</keyword>